<dbReference type="GO" id="GO:0047470">
    <property type="term" value="F:(1,4)-alpha-D-glucan 1-alpha-D-glucosylmutase activity"/>
    <property type="evidence" value="ECO:0007669"/>
    <property type="project" value="TreeGrafter"/>
</dbReference>
<dbReference type="CDD" id="cd11336">
    <property type="entry name" value="AmyAc_MTSase"/>
    <property type="match status" value="1"/>
</dbReference>
<organism evidence="2 3">
    <name type="scientific">Rhodococcus jostii</name>
    <dbReference type="NCBI Taxonomy" id="132919"/>
    <lineage>
        <taxon>Bacteria</taxon>
        <taxon>Bacillati</taxon>
        <taxon>Actinomycetota</taxon>
        <taxon>Actinomycetes</taxon>
        <taxon>Mycobacteriales</taxon>
        <taxon>Nocardiaceae</taxon>
        <taxon>Rhodococcus</taxon>
    </lineage>
</organism>
<evidence type="ECO:0000313" key="2">
    <source>
        <dbReference type="EMBL" id="SEC72403.1"/>
    </source>
</evidence>
<dbReference type="InterPro" id="IPR012767">
    <property type="entry name" value="Trehalose_TreY"/>
</dbReference>
<evidence type="ECO:0000259" key="1">
    <source>
        <dbReference type="SMART" id="SM00642"/>
    </source>
</evidence>
<dbReference type="OrthoDB" id="9761577at2"/>
<dbReference type="Proteomes" id="UP000183407">
    <property type="component" value="Unassembled WGS sequence"/>
</dbReference>
<dbReference type="SUPFAM" id="SSF51445">
    <property type="entry name" value="(Trans)glycosidases"/>
    <property type="match status" value="1"/>
</dbReference>
<sequence length="797" mass="86205">MPITSTYRVQLRGDCFTLADAAAVAGYLDDLGISHVYLSPILTATTGSTHGYDVTDVTRVSPTLGGREALVALSRAVRERGMGIVVDLVPNHVGVAQPRENAWWWDVLTHGRRSEYADFFDIDWSEDNGAGGRLALPVLGSDADLGSLTVDRSGPEPLLAFYEHRFPIAPGTDAAEPRSVHDAQSYRLVPWDSGLIGYRRFFAVSDLAGIRQEDPRVFEASHRELRSWVADGLVEGVRIDHPDGLSDPAEYLDRLRGVIGVDRWLVVEKILGHAEPLDDHLPIEGTTGYDALAELGGVFVDPSGAPALTALSASRTGDRGDAAWLHEHETAIKREVAETMLAPEVRRLVRAILAETGTDCSSADVRDAVVDVVAAMPVYRSDYSPLAGLAPRVIGDAARREPQRSDALAALAAALIAGGEAATRFQQVCGAVMAKSVEDCLFYRTARLVSLQEVGGNPANVGVSPAEFHLAAAERASRWPKAMTTLSTHDTKRGEDVRARIGILSQVPDLWAECVDRWERIAPSPDPATGLFLWQNLFGVWPVDDRAAADVPDFRDRIHAYAEKAVREAGTRTSWNDVNEDFETDLHRWLDTVIDGTVGKALGSLCTQLAPHAWSDALGQKLLQLCGPGIPDVYQGTELWEDSLVDPDNRRPVDYDVRRDLLAGLGTPPVDATGAAKMHVVRAALRLRRDRPGSFVGGTYAPVFASGTAAAHLIGFARGHEDAAPDVVALATRHSVGVEQSGWGDTTVTLPGGTWTDLLTSETYPGGRINVAALFSRYPVALLAREYFSTARGLLRN</sequence>
<proteinExistence type="predicted"/>
<protein>
    <submittedName>
        <fullName evidence="2">Maltooligosyl trehalose synthase</fullName>
    </submittedName>
</protein>
<reference evidence="3" key="1">
    <citation type="submission" date="2016-10" db="EMBL/GenBank/DDBJ databases">
        <authorList>
            <person name="Varghese N."/>
        </authorList>
    </citation>
    <scope>NUCLEOTIDE SEQUENCE [LARGE SCALE GENOMIC DNA]</scope>
    <source>
        <strain evidence="3">DSM 44719</strain>
    </source>
</reference>
<dbReference type="GO" id="GO:0005992">
    <property type="term" value="P:trehalose biosynthetic process"/>
    <property type="evidence" value="ECO:0007669"/>
    <property type="project" value="TreeGrafter"/>
</dbReference>
<dbReference type="NCBIfam" id="TIGR02401">
    <property type="entry name" value="trehalose_TreY"/>
    <property type="match status" value="1"/>
</dbReference>
<dbReference type="SMART" id="SM00642">
    <property type="entry name" value="Aamy"/>
    <property type="match status" value="1"/>
</dbReference>
<dbReference type="PANTHER" id="PTHR10357">
    <property type="entry name" value="ALPHA-AMYLASE FAMILY MEMBER"/>
    <property type="match status" value="1"/>
</dbReference>
<accession>A0A1H4UUU7</accession>
<dbReference type="GO" id="GO:0030980">
    <property type="term" value="P:alpha-glucan catabolic process"/>
    <property type="evidence" value="ECO:0007669"/>
    <property type="project" value="TreeGrafter"/>
</dbReference>
<feature type="domain" description="Glycosyl hydrolase family 13 catalytic" evidence="1">
    <location>
        <begin position="3"/>
        <end position="452"/>
    </location>
</feature>
<name>A0A1H4UUU7_RHOJO</name>
<dbReference type="EMBL" id="FNTL01000004">
    <property type="protein sequence ID" value="SEC72403.1"/>
    <property type="molecule type" value="Genomic_DNA"/>
</dbReference>
<dbReference type="Gene3D" id="1.10.150.200">
    <property type="entry name" value="Maltooligosyl trehalose synthase, domain 3"/>
    <property type="match status" value="1"/>
</dbReference>
<dbReference type="InterPro" id="IPR006047">
    <property type="entry name" value="GH13_cat_dom"/>
</dbReference>
<dbReference type="Gene3D" id="1.10.10.470">
    <property type="entry name" value="Maltooligosyl trehalose synthase, domain 4"/>
    <property type="match status" value="1"/>
</dbReference>
<dbReference type="PANTHER" id="PTHR10357:SF216">
    <property type="entry name" value="MALTOOLIGOSYL TREHALOSE SYNTHASE-RELATED"/>
    <property type="match status" value="1"/>
</dbReference>
<dbReference type="Gene3D" id="3.30.1590.10">
    <property type="entry name" value="Maltooligosyl trehalose synthase, domain 2"/>
    <property type="match status" value="1"/>
</dbReference>
<dbReference type="Gene3D" id="3.20.20.80">
    <property type="entry name" value="Glycosidases"/>
    <property type="match status" value="1"/>
</dbReference>
<dbReference type="Pfam" id="PF00128">
    <property type="entry name" value="Alpha-amylase"/>
    <property type="match status" value="1"/>
</dbReference>
<evidence type="ECO:0000313" key="3">
    <source>
        <dbReference type="Proteomes" id="UP000183407"/>
    </source>
</evidence>
<dbReference type="InterPro" id="IPR013797">
    <property type="entry name" value="Maltooligo_trehalose_synth_4"/>
</dbReference>
<gene>
    <name evidence="2" type="ORF">SAMN04490220_2403</name>
</gene>
<dbReference type="RefSeq" id="WP_074872846.1">
    <property type="nucleotide sequence ID" value="NZ_FNTL01000004.1"/>
</dbReference>
<dbReference type="AlphaFoldDB" id="A0A1H4UUU7"/>
<dbReference type="InterPro" id="IPR017853">
    <property type="entry name" value="GH"/>
</dbReference>